<sequence>MTKSGYSSSGTIVHLISIGASHYCEKARWALERASLIYRESKHVVLLHMFFTRGLGGTSCPKLVMGSGSDRVVLQESSDILRFAEKNIKREEDRLYPADPEMLKVVEAWETKFGKKLGPHVRRWVYCHLMFDKCSYRMLTGGAPLWERTLAWFLMPILRRVVYAALYCNKPDAKENSLKIIQELYQEVEEALSDGRPYICGDRFTAADLTFAALSGPVIFPPNYGAWTPSVEEIPSEMARAQAALRKSPAGQHVISMYEKQRTVVVSDIVG</sequence>
<dbReference type="EMBL" id="JBHFFA010000003">
    <property type="protein sequence ID" value="KAL2633850.1"/>
    <property type="molecule type" value="Genomic_DNA"/>
</dbReference>
<reference evidence="1 2" key="1">
    <citation type="submission" date="2024-09" db="EMBL/GenBank/DDBJ databases">
        <title>Chromosome-scale assembly of Riccia fluitans.</title>
        <authorList>
            <person name="Paukszto L."/>
            <person name="Sawicki J."/>
            <person name="Karawczyk K."/>
            <person name="Piernik-Szablinska J."/>
            <person name="Szczecinska M."/>
            <person name="Mazdziarz M."/>
        </authorList>
    </citation>
    <scope>NUCLEOTIDE SEQUENCE [LARGE SCALE GENOMIC DNA]</scope>
    <source>
        <strain evidence="1">Rf_01</strain>
        <tissue evidence="1">Aerial parts of the thallus</tissue>
    </source>
</reference>
<comment type="caution">
    <text evidence="1">The sequence shown here is derived from an EMBL/GenBank/DDBJ whole genome shotgun (WGS) entry which is preliminary data.</text>
</comment>
<accession>A0ABD1YTN5</accession>
<dbReference type="Pfam" id="PF13410">
    <property type="entry name" value="GST_C_2"/>
    <property type="match status" value="1"/>
</dbReference>
<dbReference type="AlphaFoldDB" id="A0ABD1YTN5"/>
<keyword evidence="2" id="KW-1185">Reference proteome</keyword>
<name>A0ABD1YTN5_9MARC</name>
<gene>
    <name evidence="1" type="ORF">R1flu_005329</name>
</gene>
<organism evidence="1 2">
    <name type="scientific">Riccia fluitans</name>
    <dbReference type="NCBI Taxonomy" id="41844"/>
    <lineage>
        <taxon>Eukaryota</taxon>
        <taxon>Viridiplantae</taxon>
        <taxon>Streptophyta</taxon>
        <taxon>Embryophyta</taxon>
        <taxon>Marchantiophyta</taxon>
        <taxon>Marchantiopsida</taxon>
        <taxon>Marchantiidae</taxon>
        <taxon>Marchantiales</taxon>
        <taxon>Ricciaceae</taxon>
        <taxon>Riccia</taxon>
    </lineage>
</organism>
<dbReference type="InterPro" id="IPR036249">
    <property type="entry name" value="Thioredoxin-like_sf"/>
</dbReference>
<dbReference type="SUPFAM" id="SSF52833">
    <property type="entry name" value="Thioredoxin-like"/>
    <property type="match status" value="1"/>
</dbReference>
<evidence type="ECO:0008006" key="3">
    <source>
        <dbReference type="Google" id="ProtNLM"/>
    </source>
</evidence>
<dbReference type="InterPro" id="IPR036282">
    <property type="entry name" value="Glutathione-S-Trfase_C_sf"/>
</dbReference>
<dbReference type="Proteomes" id="UP001605036">
    <property type="component" value="Unassembled WGS sequence"/>
</dbReference>
<dbReference type="Gene3D" id="1.20.1050.10">
    <property type="match status" value="1"/>
</dbReference>
<dbReference type="SUPFAM" id="SSF47616">
    <property type="entry name" value="GST C-terminal domain-like"/>
    <property type="match status" value="1"/>
</dbReference>
<proteinExistence type="predicted"/>
<protein>
    <recommendedName>
        <fullName evidence="3">Glutathione S-transferase</fullName>
    </recommendedName>
</protein>
<evidence type="ECO:0000313" key="2">
    <source>
        <dbReference type="Proteomes" id="UP001605036"/>
    </source>
</evidence>
<evidence type="ECO:0000313" key="1">
    <source>
        <dbReference type="EMBL" id="KAL2633850.1"/>
    </source>
</evidence>